<keyword evidence="4" id="KW-1185">Reference proteome</keyword>
<feature type="compositionally biased region" description="Polar residues" evidence="1">
    <location>
        <begin position="22"/>
        <end position="32"/>
    </location>
</feature>
<dbReference type="AlphaFoldDB" id="A0A2C5ZRD8"/>
<protein>
    <recommendedName>
        <fullName evidence="2">Helix-turn-helix domain-containing protein</fullName>
    </recommendedName>
</protein>
<comment type="caution">
    <text evidence="3">The sequence shown here is derived from an EMBL/GenBank/DDBJ whole genome shotgun (WGS) entry which is preliminary data.</text>
</comment>
<organism evidence="3 4">
    <name type="scientific">Ophiocordyceps australis</name>
    <dbReference type="NCBI Taxonomy" id="1399860"/>
    <lineage>
        <taxon>Eukaryota</taxon>
        <taxon>Fungi</taxon>
        <taxon>Dikarya</taxon>
        <taxon>Ascomycota</taxon>
        <taxon>Pezizomycotina</taxon>
        <taxon>Sordariomycetes</taxon>
        <taxon>Hypocreomycetidae</taxon>
        <taxon>Hypocreales</taxon>
        <taxon>Ophiocordycipitaceae</taxon>
        <taxon>Ophiocordyceps</taxon>
    </lineage>
</organism>
<dbReference type="InterPro" id="IPR054448">
    <property type="entry name" value="HTH_put_ascomycetes"/>
</dbReference>
<sequence>MDADFAPGGFSQRLHKMGIAQPQPTLSHSSPVTPQATSASSSNATLSVLEARRLLQQQYENQKPGRPGRRLVDMKTLVVALKMRQQGMPEPEIETKLGLEAGLVDKLGQLNILTHLSETK</sequence>
<evidence type="ECO:0000313" key="4">
    <source>
        <dbReference type="Proteomes" id="UP000224854"/>
    </source>
</evidence>
<dbReference type="Proteomes" id="UP000224854">
    <property type="component" value="Unassembled WGS sequence"/>
</dbReference>
<feature type="region of interest" description="Disordered" evidence="1">
    <location>
        <begin position="1"/>
        <end position="45"/>
    </location>
</feature>
<feature type="domain" description="Helix-turn-helix" evidence="2">
    <location>
        <begin position="71"/>
        <end position="114"/>
    </location>
</feature>
<dbReference type="EMBL" id="NJEU01000060">
    <property type="protein sequence ID" value="PHH82412.1"/>
    <property type="molecule type" value="Genomic_DNA"/>
</dbReference>
<evidence type="ECO:0000259" key="2">
    <source>
        <dbReference type="Pfam" id="PF22943"/>
    </source>
</evidence>
<dbReference type="Pfam" id="PF22943">
    <property type="entry name" value="HTH_68"/>
    <property type="match status" value="1"/>
</dbReference>
<reference evidence="3 4" key="1">
    <citation type="submission" date="2017-06" db="EMBL/GenBank/DDBJ databases">
        <title>Ant-infecting Ophiocordyceps genomes reveal a high diversity of potential behavioral manipulation genes and a possible major role for enterotoxins.</title>
        <authorList>
            <person name="De Bekker C."/>
            <person name="Evans H.C."/>
            <person name="Brachmann A."/>
            <person name="Hughes D.P."/>
        </authorList>
    </citation>
    <scope>NUCLEOTIDE SEQUENCE [LARGE SCALE GENOMIC DNA]</scope>
    <source>
        <strain evidence="3 4">1348a</strain>
    </source>
</reference>
<gene>
    <name evidence="3" type="ORF">CDD82_6100</name>
</gene>
<accession>A0A2C5ZRD8</accession>
<proteinExistence type="predicted"/>
<name>A0A2C5ZRD8_9HYPO</name>
<evidence type="ECO:0000256" key="1">
    <source>
        <dbReference type="SAM" id="MobiDB-lite"/>
    </source>
</evidence>
<dbReference type="OrthoDB" id="4085451at2759"/>
<evidence type="ECO:0000313" key="3">
    <source>
        <dbReference type="EMBL" id="PHH82412.1"/>
    </source>
</evidence>
<feature type="compositionally biased region" description="Low complexity" evidence="1">
    <location>
        <begin position="33"/>
        <end position="45"/>
    </location>
</feature>